<comment type="subcellular location">
    <subcellularLocation>
        <location evidence="1">Cell membrane</location>
        <topology evidence="1">Multi-pass membrane protein</topology>
    </subcellularLocation>
</comment>
<feature type="transmembrane region" description="Helical" evidence="8">
    <location>
        <begin position="51"/>
        <end position="68"/>
    </location>
</feature>
<evidence type="ECO:0000256" key="5">
    <source>
        <dbReference type="ARBA" id="ARBA00022692"/>
    </source>
</evidence>
<dbReference type="InterPro" id="IPR051629">
    <property type="entry name" value="Sulfite_efflux_TDT"/>
</dbReference>
<feature type="transmembrane region" description="Helical" evidence="8">
    <location>
        <begin position="156"/>
        <end position="176"/>
    </location>
</feature>
<dbReference type="GO" id="GO:0005886">
    <property type="term" value="C:plasma membrane"/>
    <property type="evidence" value="ECO:0007669"/>
    <property type="project" value="UniProtKB-SubCell"/>
</dbReference>
<evidence type="ECO:0000256" key="4">
    <source>
        <dbReference type="ARBA" id="ARBA00022475"/>
    </source>
</evidence>
<proteinExistence type="inferred from homology"/>
<dbReference type="AlphaFoldDB" id="A0A2W5Q5B8"/>
<feature type="transmembrane region" description="Helical" evidence="8">
    <location>
        <begin position="120"/>
        <end position="144"/>
    </location>
</feature>
<dbReference type="InterPro" id="IPR038665">
    <property type="entry name" value="Voltage-dep_anion_channel_sf"/>
</dbReference>
<feature type="transmembrane region" description="Helical" evidence="8">
    <location>
        <begin position="332"/>
        <end position="365"/>
    </location>
</feature>
<protein>
    <submittedName>
        <fullName evidence="9">C4-dicarboxylate ABC transporter</fullName>
    </submittedName>
</protein>
<evidence type="ECO:0000256" key="8">
    <source>
        <dbReference type="SAM" id="Phobius"/>
    </source>
</evidence>
<organism evidence="9 10">
    <name type="scientific">Rhodovulum sulfidophilum</name>
    <name type="common">Rhodobacter sulfidophilus</name>
    <dbReference type="NCBI Taxonomy" id="35806"/>
    <lineage>
        <taxon>Bacteria</taxon>
        <taxon>Pseudomonadati</taxon>
        <taxon>Pseudomonadota</taxon>
        <taxon>Alphaproteobacteria</taxon>
        <taxon>Rhodobacterales</taxon>
        <taxon>Paracoccaceae</taxon>
        <taxon>Rhodovulum</taxon>
    </lineage>
</organism>
<evidence type="ECO:0000313" key="9">
    <source>
        <dbReference type="EMBL" id="PZQ49903.1"/>
    </source>
</evidence>
<evidence type="ECO:0000256" key="3">
    <source>
        <dbReference type="ARBA" id="ARBA00022448"/>
    </source>
</evidence>
<keyword evidence="5 8" id="KW-0812">Transmembrane</keyword>
<dbReference type="Proteomes" id="UP000249185">
    <property type="component" value="Unassembled WGS sequence"/>
</dbReference>
<keyword evidence="3" id="KW-0813">Transport</keyword>
<evidence type="ECO:0000256" key="6">
    <source>
        <dbReference type="ARBA" id="ARBA00022989"/>
    </source>
</evidence>
<dbReference type="Pfam" id="PF03595">
    <property type="entry name" value="SLAC1"/>
    <property type="match status" value="1"/>
</dbReference>
<sequence>MNAVSEIARGLDRAARAFTPNWFAVTMGTGALSLALGQFPGAPVLAAIGEGLWLGNMLLFAAFAALTLTRAIRHPDAMRATLMDPAASMFHGCAPMGLATMANGFLLYGPGLVGAAAVPVAATLWVIDGGLALLCGLALPYLMFTRQRHGLDAMSALWLLPIVAAEVAAASGGLLLPRVADPGLAMAVLFASLVLWALSVPLAMGILTILFLRLALHKLPPATLAPSAWLALGPIGTGALGLLLFAQNGPAALAAAGVAAPVAQAFGGAALLGGALLWGYGLWWMGIAVLITLRHLRGADLPYTLGWWGYTFPLGVFALATLRLPALLPVPGLGLIGAGLVAVLAAIWIVVAARTAAALVGGALVSRPRAA</sequence>
<accession>A0A2W5Q5B8</accession>
<comment type="similarity">
    <text evidence="2">Belongs to the tellurite-resistance/dicarboxylate transporter (TDT) family.</text>
</comment>
<feature type="transmembrane region" description="Helical" evidence="8">
    <location>
        <begin position="228"/>
        <end position="246"/>
    </location>
</feature>
<keyword evidence="6 8" id="KW-1133">Transmembrane helix</keyword>
<dbReference type="EMBL" id="QFPW01000006">
    <property type="protein sequence ID" value="PZQ49903.1"/>
    <property type="molecule type" value="Genomic_DNA"/>
</dbReference>
<keyword evidence="4" id="KW-1003">Cell membrane</keyword>
<evidence type="ECO:0000256" key="7">
    <source>
        <dbReference type="ARBA" id="ARBA00023136"/>
    </source>
</evidence>
<dbReference type="PANTHER" id="PTHR31686">
    <property type="match status" value="1"/>
</dbReference>
<dbReference type="Gene3D" id="1.50.10.150">
    <property type="entry name" value="Voltage-dependent anion channel"/>
    <property type="match status" value="1"/>
</dbReference>
<feature type="transmembrane region" description="Helical" evidence="8">
    <location>
        <begin position="305"/>
        <end position="326"/>
    </location>
</feature>
<gene>
    <name evidence="9" type="ORF">DI556_10650</name>
</gene>
<keyword evidence="7 8" id="KW-0472">Membrane</keyword>
<feature type="transmembrane region" description="Helical" evidence="8">
    <location>
        <begin position="266"/>
        <end position="293"/>
    </location>
</feature>
<comment type="caution">
    <text evidence="9">The sequence shown here is derived from an EMBL/GenBank/DDBJ whole genome shotgun (WGS) entry which is preliminary data.</text>
</comment>
<evidence type="ECO:0000256" key="2">
    <source>
        <dbReference type="ARBA" id="ARBA00008566"/>
    </source>
</evidence>
<dbReference type="GO" id="GO:0000319">
    <property type="term" value="F:sulfite transmembrane transporter activity"/>
    <property type="evidence" value="ECO:0007669"/>
    <property type="project" value="TreeGrafter"/>
</dbReference>
<evidence type="ECO:0000256" key="1">
    <source>
        <dbReference type="ARBA" id="ARBA00004651"/>
    </source>
</evidence>
<feature type="transmembrane region" description="Helical" evidence="8">
    <location>
        <begin position="188"/>
        <end position="216"/>
    </location>
</feature>
<feature type="transmembrane region" description="Helical" evidence="8">
    <location>
        <begin position="21"/>
        <end position="39"/>
    </location>
</feature>
<dbReference type="InterPro" id="IPR004695">
    <property type="entry name" value="SLAC1/Mae1/Ssu1/TehA"/>
</dbReference>
<evidence type="ECO:0000313" key="10">
    <source>
        <dbReference type="Proteomes" id="UP000249185"/>
    </source>
</evidence>
<feature type="transmembrane region" description="Helical" evidence="8">
    <location>
        <begin position="89"/>
        <end position="108"/>
    </location>
</feature>
<reference evidence="9 10" key="1">
    <citation type="submission" date="2017-08" db="EMBL/GenBank/DDBJ databases">
        <title>Infants hospitalized years apart are colonized by the same room-sourced microbial strains.</title>
        <authorList>
            <person name="Brooks B."/>
            <person name="Olm M.R."/>
            <person name="Firek B.A."/>
            <person name="Baker R."/>
            <person name="Thomas B.C."/>
            <person name="Morowitz M.J."/>
            <person name="Banfield J.F."/>
        </authorList>
    </citation>
    <scope>NUCLEOTIDE SEQUENCE [LARGE SCALE GENOMIC DNA]</scope>
    <source>
        <strain evidence="9">S2_005_002_R2_34</strain>
    </source>
</reference>
<name>A0A2W5Q5B8_RHOSU</name>
<dbReference type="PANTHER" id="PTHR31686:SF1">
    <property type="entry name" value="SULFITE EFFLUX PUMP SSU1"/>
    <property type="match status" value="1"/>
</dbReference>